<reference evidence="2 3" key="2">
    <citation type="submission" date="2015-05" db="EMBL/GenBank/DDBJ databases">
        <authorList>
            <person name="Morales-Cruz A."/>
            <person name="Amrine K.C."/>
            <person name="Cantu D."/>
        </authorList>
    </citation>
    <scope>NUCLEOTIDE SEQUENCE [LARGE SCALE GENOMIC DNA]</scope>
    <source>
        <strain evidence="2">DA912</strain>
    </source>
</reference>
<dbReference type="STRING" id="1214573.A0A0G2FHD9"/>
<gene>
    <name evidence="2" type="ORF">UCDDA912_g06508</name>
</gene>
<name>A0A0G2FHD9_9PEZI</name>
<comment type="caution">
    <text evidence="2">The sequence shown here is derived from an EMBL/GenBank/DDBJ whole genome shotgun (WGS) entry which is preliminary data.</text>
</comment>
<dbReference type="AlphaFoldDB" id="A0A0G2FHD9"/>
<evidence type="ECO:0000313" key="2">
    <source>
        <dbReference type="EMBL" id="KKY33529.1"/>
    </source>
</evidence>
<feature type="compositionally biased region" description="Basic and acidic residues" evidence="1">
    <location>
        <begin position="121"/>
        <end position="136"/>
    </location>
</feature>
<accession>A0A0G2FHD9</accession>
<proteinExistence type="predicted"/>
<feature type="compositionally biased region" description="Low complexity" evidence="1">
    <location>
        <begin position="111"/>
        <end position="120"/>
    </location>
</feature>
<dbReference type="EMBL" id="LCUC01000239">
    <property type="protein sequence ID" value="KKY33529.1"/>
    <property type="molecule type" value="Genomic_DNA"/>
</dbReference>
<dbReference type="OrthoDB" id="4023585at2759"/>
<sequence length="136" mass="14170">MSFLTEMTFRRMATVSRTAACSSNFTSTVPRAAFSTTVQLQKNPVDVAKDGLKKVDRVVSDKIVDGIDIGTAAKDKVQEASANVTGGDVKGKAAELRGEAAGKAQELKGDANQAAGQAKGKAAELKGEAKKKANEL</sequence>
<keyword evidence="3" id="KW-1185">Reference proteome</keyword>
<organism evidence="2 3">
    <name type="scientific">Diaporthe ampelina</name>
    <dbReference type="NCBI Taxonomy" id="1214573"/>
    <lineage>
        <taxon>Eukaryota</taxon>
        <taxon>Fungi</taxon>
        <taxon>Dikarya</taxon>
        <taxon>Ascomycota</taxon>
        <taxon>Pezizomycotina</taxon>
        <taxon>Sordariomycetes</taxon>
        <taxon>Sordariomycetidae</taxon>
        <taxon>Diaporthales</taxon>
        <taxon>Diaporthaceae</taxon>
        <taxon>Diaporthe</taxon>
    </lineage>
</organism>
<reference evidence="2 3" key="1">
    <citation type="submission" date="2015-05" db="EMBL/GenBank/DDBJ databases">
        <title>Distinctive expansion of gene families associated with plant cell wall degradation and secondary metabolism in the genomes of grapevine trunk pathogens.</title>
        <authorList>
            <person name="Lawrence D.P."/>
            <person name="Travadon R."/>
            <person name="Rolshausen P.E."/>
            <person name="Baumgartner K."/>
        </authorList>
    </citation>
    <scope>NUCLEOTIDE SEQUENCE [LARGE SCALE GENOMIC DNA]</scope>
    <source>
        <strain evidence="2">DA912</strain>
    </source>
</reference>
<protein>
    <submittedName>
        <fullName evidence="2">Putative lea domain-containing protein</fullName>
    </submittedName>
</protein>
<dbReference type="Proteomes" id="UP000034680">
    <property type="component" value="Unassembled WGS sequence"/>
</dbReference>
<feature type="region of interest" description="Disordered" evidence="1">
    <location>
        <begin position="101"/>
        <end position="136"/>
    </location>
</feature>
<evidence type="ECO:0000313" key="3">
    <source>
        <dbReference type="Proteomes" id="UP000034680"/>
    </source>
</evidence>
<evidence type="ECO:0000256" key="1">
    <source>
        <dbReference type="SAM" id="MobiDB-lite"/>
    </source>
</evidence>